<keyword evidence="4" id="KW-1185">Reference proteome</keyword>
<dbReference type="Proteomes" id="UP001501425">
    <property type="component" value="Unassembled WGS sequence"/>
</dbReference>
<name>A0AAV3STR6_9EURY</name>
<protein>
    <submittedName>
        <fullName evidence="1">Uncharacterized protein</fullName>
    </submittedName>
</protein>
<comment type="caution">
    <text evidence="1">The sequence shown here is derived from an EMBL/GenBank/DDBJ whole genome shotgun (WGS) entry which is preliminary data.</text>
</comment>
<accession>A0AAV3STR6</accession>
<reference evidence="1" key="1">
    <citation type="journal article" date="2014" name="Int. J. Syst. Evol. Microbiol.">
        <title>Complete genome sequence of Corynebacterium casei LMG S-19264T (=DSM 44701T), isolated from a smear-ripened cheese.</title>
        <authorList>
            <consortium name="US DOE Joint Genome Institute (JGI-PGF)"/>
            <person name="Walter F."/>
            <person name="Albersmeier A."/>
            <person name="Kalinowski J."/>
            <person name="Ruckert C."/>
        </authorList>
    </citation>
    <scope>NUCLEOTIDE SEQUENCE</scope>
    <source>
        <strain evidence="1">JCM 14265</strain>
    </source>
</reference>
<dbReference type="EMBL" id="BAAADQ010000013">
    <property type="protein sequence ID" value="GAA0549459.1"/>
    <property type="molecule type" value="Genomic_DNA"/>
</dbReference>
<evidence type="ECO:0000313" key="3">
    <source>
        <dbReference type="Proteomes" id="UP001501425"/>
    </source>
</evidence>
<organism evidence="1 3">
    <name type="scientific">Halorubrum ejinorense</name>
    <dbReference type="NCBI Taxonomy" id="425309"/>
    <lineage>
        <taxon>Archaea</taxon>
        <taxon>Methanobacteriati</taxon>
        <taxon>Methanobacteriota</taxon>
        <taxon>Stenosarchaea group</taxon>
        <taxon>Halobacteria</taxon>
        <taxon>Halobacteriales</taxon>
        <taxon>Haloferacaceae</taxon>
        <taxon>Halorubrum</taxon>
    </lineage>
</organism>
<gene>
    <name evidence="2" type="ORF">ABNG02_07760</name>
    <name evidence="1" type="ORF">GCM10008994_25570</name>
</gene>
<dbReference type="EMBL" id="JBEDNW010000003">
    <property type="protein sequence ID" value="MEZ3167217.1"/>
    <property type="molecule type" value="Genomic_DNA"/>
</dbReference>
<dbReference type="Proteomes" id="UP001567571">
    <property type="component" value="Unassembled WGS sequence"/>
</dbReference>
<proteinExistence type="predicted"/>
<dbReference type="RefSeq" id="WP_343779702.1">
    <property type="nucleotide sequence ID" value="NZ_BAAADQ010000013.1"/>
</dbReference>
<evidence type="ECO:0000313" key="1">
    <source>
        <dbReference type="EMBL" id="GAA0549459.1"/>
    </source>
</evidence>
<evidence type="ECO:0000313" key="4">
    <source>
        <dbReference type="Proteomes" id="UP001567571"/>
    </source>
</evidence>
<reference evidence="1" key="2">
    <citation type="submission" date="2023-12" db="EMBL/GenBank/DDBJ databases">
        <authorList>
            <person name="Sun Q."/>
            <person name="Inoue M."/>
        </authorList>
    </citation>
    <scope>NUCLEOTIDE SEQUENCE</scope>
    <source>
        <strain evidence="1">JCM 14265</strain>
    </source>
</reference>
<dbReference type="PROSITE" id="PS51318">
    <property type="entry name" value="TAT"/>
    <property type="match status" value="1"/>
</dbReference>
<dbReference type="AlphaFoldDB" id="A0AAV3STR6"/>
<evidence type="ECO:0000313" key="2">
    <source>
        <dbReference type="EMBL" id="MEZ3167217.1"/>
    </source>
</evidence>
<dbReference type="InterPro" id="IPR006311">
    <property type="entry name" value="TAT_signal"/>
</dbReference>
<sequence>MIQKESKLTRRQALAGLGAVGFAALGAGSGRPTGTDGWGEYSEYTYAQSDTPWNLVVGWRRTENGAVVDSSPTDAVDDVGAGIRLVDVENALPGDYGTASVGLRLDDPAGTAPDGVRVWLRIAPSFDGSDAASAALAERISLDVRYDTGVLGIGGCGGAEGDFAEYGESIGAGSLASFDGSALAAGVELNPGLFDDGCLLPGERRCLTFDWAFDAEGGNAGQGGAVEFDVAFAADDCGAEGNPFAMGASTETNGVGGSA</sequence>
<reference evidence="2 4" key="3">
    <citation type="submission" date="2024-06" db="EMBL/GenBank/DDBJ databases">
        <title>Halorubrum miltondacostae sp. nov., a potential PHA producer isolated from an inland solar saltern in Rio Maior, Portugal.</title>
        <authorList>
            <person name="Albuquerque L."/>
            <person name="Viver T."/>
            <person name="Barroso C."/>
            <person name="Claudino R."/>
            <person name="Galvan M."/>
            <person name="Simoes G."/>
            <person name="Lobo Da Cunha A."/>
            <person name="Egas C."/>
        </authorList>
    </citation>
    <scope>NUCLEOTIDE SEQUENCE [LARGE SCALE GENOMIC DNA]</scope>
    <source>
        <strain evidence="2 4">DSM 18646</strain>
    </source>
</reference>